<protein>
    <submittedName>
        <fullName evidence="4">Serine/threonine-protein kinase</fullName>
        <ecNumber evidence="4">2.7.11.1</ecNumber>
    </submittedName>
</protein>
<dbReference type="CDD" id="cd14014">
    <property type="entry name" value="STKc_PknB_like"/>
    <property type="match status" value="1"/>
</dbReference>
<keyword evidence="5" id="KW-1185">Reference proteome</keyword>
<keyword evidence="4" id="KW-0418">Kinase</keyword>
<dbReference type="RefSeq" id="WP_343919436.1">
    <property type="nucleotide sequence ID" value="NZ_BAAAJT010000002.1"/>
</dbReference>
<dbReference type="InterPro" id="IPR053235">
    <property type="entry name" value="Ser_Thr_kinase"/>
</dbReference>
<dbReference type="PANTHER" id="PTHR24361">
    <property type="entry name" value="MITOGEN-ACTIVATED KINASE KINASE KINASE"/>
    <property type="match status" value="1"/>
</dbReference>
<dbReference type="PROSITE" id="PS00107">
    <property type="entry name" value="PROTEIN_KINASE_ATP"/>
    <property type="match status" value="1"/>
</dbReference>
<accession>A0ABW4TQ65</accession>
<dbReference type="Proteomes" id="UP001597351">
    <property type="component" value="Unassembled WGS sequence"/>
</dbReference>
<dbReference type="Pfam" id="PF00069">
    <property type="entry name" value="Pkinase"/>
    <property type="match status" value="1"/>
</dbReference>
<evidence type="ECO:0000313" key="4">
    <source>
        <dbReference type="EMBL" id="MFD1947904.1"/>
    </source>
</evidence>
<gene>
    <name evidence="4" type="ORF">ACFSDE_13980</name>
</gene>
<evidence type="ECO:0000259" key="3">
    <source>
        <dbReference type="PROSITE" id="PS50011"/>
    </source>
</evidence>
<reference evidence="5" key="1">
    <citation type="journal article" date="2019" name="Int. J. Syst. Evol. Microbiol.">
        <title>The Global Catalogue of Microorganisms (GCM) 10K type strain sequencing project: providing services to taxonomists for standard genome sequencing and annotation.</title>
        <authorList>
            <consortium name="The Broad Institute Genomics Platform"/>
            <consortium name="The Broad Institute Genome Sequencing Center for Infectious Disease"/>
            <person name="Wu L."/>
            <person name="Ma J."/>
        </authorList>
    </citation>
    <scope>NUCLEOTIDE SEQUENCE [LARGE SCALE GENOMIC DNA]</scope>
    <source>
        <strain evidence="5">CGMCC 1.12477</strain>
    </source>
</reference>
<dbReference type="PROSITE" id="PS50011">
    <property type="entry name" value="PROTEIN_KINASE_DOM"/>
    <property type="match status" value="1"/>
</dbReference>
<dbReference type="InterPro" id="IPR017441">
    <property type="entry name" value="Protein_kinase_ATP_BS"/>
</dbReference>
<dbReference type="EMBL" id="JBHUGD010000003">
    <property type="protein sequence ID" value="MFD1947904.1"/>
    <property type="molecule type" value="Genomic_DNA"/>
</dbReference>
<keyword evidence="1" id="KW-0067">ATP-binding</keyword>
<dbReference type="InterPro" id="IPR011009">
    <property type="entry name" value="Kinase-like_dom_sf"/>
</dbReference>
<sequence length="673" mass="70221">MNAPRPLGSRYELLDLLGTGAMGEVWRARDRESGEELAAKVLRAEYARDTEIVTRFIQERSILMNLRHPNIVQVHDLVVEGDRLGILMELVEGGDLRGRLKAQGTLGRRDAVAATCAVLDGLTEAHAQGCLHRDVKPDNALLSGDIAAPGGVKLSDFSIARLAQESTVMATGLLGTPGYMPPELFVHGQFSAASDVYAAGVLLYELLSGRTPFAGSGTAHTIGNRHVSAEPPRIPVDDELWHVVATMLSKDPRVRLTAAATAEALRELPDHVLDQPSLPVQAHPESFGPALHTALRPSPIRVQGQPSELDPGATNLHAGREAFDPLAATGDVVAFAPAPVAGEDVTSVGRAAPVHHAPVLTPAAVAEPEKPRRRWVPWLIGAVALAVLGGGGIAVAQALGGSSGPGEDGDPTTGVTAQEGLLPGDDLPSGLVVDRAMTWDPETGLGELAITYTAADAPLTGPFFESVPAVADGEACPDVTWAGTDQAPTSVRATGIADPCGFSVDVGGVLDAGQSIDVVASVDLDLGEDPEAVDAWLQRAADTTQADLESDAVVPGLFPVQRLAAIRMEVQDGLTMRSRDVEVRLIPQWVDGTESITAPLFNTAVTGDPSPELMAVAGGLENVKLRENCGGAMSVENFKVSVVRTATDCTLEAEVGEYDGIIGGPFSIDALGG</sequence>
<dbReference type="Gene3D" id="3.30.200.20">
    <property type="entry name" value="Phosphorylase Kinase, domain 1"/>
    <property type="match status" value="1"/>
</dbReference>
<comment type="caution">
    <text evidence="4">The sequence shown here is derived from an EMBL/GenBank/DDBJ whole genome shotgun (WGS) entry which is preliminary data.</text>
</comment>
<evidence type="ECO:0000256" key="1">
    <source>
        <dbReference type="PROSITE-ProRule" id="PRU10141"/>
    </source>
</evidence>
<name>A0ABW4TQ65_9ACTN</name>
<feature type="binding site" evidence="1">
    <location>
        <position position="40"/>
    </location>
    <ligand>
        <name>ATP</name>
        <dbReference type="ChEBI" id="CHEBI:30616"/>
    </ligand>
</feature>
<keyword evidence="1" id="KW-0547">Nucleotide-binding</keyword>
<dbReference type="InterPro" id="IPR000719">
    <property type="entry name" value="Prot_kinase_dom"/>
</dbReference>
<feature type="domain" description="Protein kinase" evidence="3">
    <location>
        <begin position="11"/>
        <end position="278"/>
    </location>
</feature>
<proteinExistence type="predicted"/>
<dbReference type="EC" id="2.7.11.1" evidence="4"/>
<dbReference type="SMART" id="SM00220">
    <property type="entry name" value="S_TKc"/>
    <property type="match status" value="1"/>
</dbReference>
<organism evidence="4 5">
    <name type="scientific">Nocardioides aestuarii</name>
    <dbReference type="NCBI Taxonomy" id="252231"/>
    <lineage>
        <taxon>Bacteria</taxon>
        <taxon>Bacillati</taxon>
        <taxon>Actinomycetota</taxon>
        <taxon>Actinomycetes</taxon>
        <taxon>Propionibacteriales</taxon>
        <taxon>Nocardioidaceae</taxon>
        <taxon>Nocardioides</taxon>
    </lineage>
</organism>
<feature type="region of interest" description="Disordered" evidence="2">
    <location>
        <begin position="399"/>
        <end position="419"/>
    </location>
</feature>
<dbReference type="GO" id="GO:0004674">
    <property type="term" value="F:protein serine/threonine kinase activity"/>
    <property type="evidence" value="ECO:0007669"/>
    <property type="project" value="UniProtKB-EC"/>
</dbReference>
<dbReference type="SUPFAM" id="SSF56112">
    <property type="entry name" value="Protein kinase-like (PK-like)"/>
    <property type="match status" value="1"/>
</dbReference>
<evidence type="ECO:0000256" key="2">
    <source>
        <dbReference type="SAM" id="MobiDB-lite"/>
    </source>
</evidence>
<keyword evidence="4" id="KW-0808">Transferase</keyword>
<dbReference type="Gene3D" id="1.10.510.10">
    <property type="entry name" value="Transferase(Phosphotransferase) domain 1"/>
    <property type="match status" value="1"/>
</dbReference>
<evidence type="ECO:0000313" key="5">
    <source>
        <dbReference type="Proteomes" id="UP001597351"/>
    </source>
</evidence>